<sequence length="80" mass="9378">MGKWLQNYMKNTTEKQRNDSVHEEAFIIPDPPDGSGVFTEPWDKNNPEYCIPKLMAYTRAQGKKAPIELTEEERNMFRTN</sequence>
<dbReference type="AlphaFoldDB" id="A0A6A8M579"/>
<gene>
    <name evidence="1" type="ORF">FYJ66_00380</name>
</gene>
<accession>A0A6A8M579</accession>
<proteinExistence type="predicted"/>
<evidence type="ECO:0000313" key="1">
    <source>
        <dbReference type="EMBL" id="MST68071.1"/>
    </source>
</evidence>
<name>A0A6A8M579_9FIRM</name>
<organism evidence="1">
    <name type="scientific">Baileyella intestinalis</name>
    <dbReference type="NCBI Taxonomy" id="2606709"/>
    <lineage>
        <taxon>Bacteria</taxon>
        <taxon>Bacillati</taxon>
        <taxon>Bacillota</taxon>
        <taxon>Clostridia</taxon>
        <taxon>Peptostreptococcales</taxon>
        <taxon>Anaerovoracaceae</taxon>
        <taxon>Baileyella</taxon>
    </lineage>
</organism>
<dbReference type="EMBL" id="VUNB01000001">
    <property type="protein sequence ID" value="MST68071.1"/>
    <property type="molecule type" value="Genomic_DNA"/>
</dbReference>
<comment type="caution">
    <text evidence="1">The sequence shown here is derived from an EMBL/GenBank/DDBJ whole genome shotgun (WGS) entry which is preliminary data.</text>
</comment>
<reference evidence="1" key="1">
    <citation type="submission" date="2019-09" db="EMBL/GenBank/DDBJ databases">
        <title>In-depth cultivation of the pig gut microbiome towards novel bacterial diversity and tailored functional studies.</title>
        <authorList>
            <person name="Wylensek D."/>
            <person name="Hitch T.C.A."/>
            <person name="Clavel T."/>
        </authorList>
    </citation>
    <scope>NUCLEOTIDE SEQUENCE</scope>
    <source>
        <strain evidence="1">RF-744-FAT-WT-3</strain>
    </source>
</reference>
<dbReference type="RefSeq" id="WP_154571551.1">
    <property type="nucleotide sequence ID" value="NZ_VUNB01000001.1"/>
</dbReference>
<protein>
    <submittedName>
        <fullName evidence="1">Uncharacterized protein</fullName>
    </submittedName>
</protein>